<keyword evidence="2 7" id="KW-0812">Transmembrane</keyword>
<keyword evidence="6 7" id="KW-0472">Membrane</keyword>
<keyword evidence="11" id="KW-1185">Reference proteome</keyword>
<dbReference type="InterPro" id="IPR027417">
    <property type="entry name" value="P-loop_NTPase"/>
</dbReference>
<organism evidence="10 11">
    <name type="scientific">Actinomadura vinacea</name>
    <dbReference type="NCBI Taxonomy" id="115336"/>
    <lineage>
        <taxon>Bacteria</taxon>
        <taxon>Bacillati</taxon>
        <taxon>Actinomycetota</taxon>
        <taxon>Actinomycetes</taxon>
        <taxon>Streptosporangiales</taxon>
        <taxon>Thermomonosporaceae</taxon>
        <taxon>Actinomadura</taxon>
    </lineage>
</organism>
<dbReference type="PANTHER" id="PTHR43394">
    <property type="entry name" value="ATP-DEPENDENT PERMEASE MDL1, MITOCHONDRIAL"/>
    <property type="match status" value="1"/>
</dbReference>
<dbReference type="GO" id="GO:0005524">
    <property type="term" value="F:ATP binding"/>
    <property type="evidence" value="ECO:0007669"/>
    <property type="project" value="UniProtKB-KW"/>
</dbReference>
<dbReference type="EMBL" id="BAAARW010000020">
    <property type="protein sequence ID" value="GAA2431420.1"/>
    <property type="molecule type" value="Genomic_DNA"/>
</dbReference>
<feature type="transmembrane region" description="Helical" evidence="7">
    <location>
        <begin position="126"/>
        <end position="146"/>
    </location>
</feature>
<comment type="caution">
    <text evidence="10">The sequence shown here is derived from an EMBL/GenBank/DDBJ whole genome shotgun (WGS) entry which is preliminary data.</text>
</comment>
<keyword evidence="5 7" id="KW-1133">Transmembrane helix</keyword>
<feature type="transmembrane region" description="Helical" evidence="7">
    <location>
        <begin position="55"/>
        <end position="78"/>
    </location>
</feature>
<dbReference type="PROSITE" id="PS50929">
    <property type="entry name" value="ABC_TM1F"/>
    <property type="match status" value="1"/>
</dbReference>
<protein>
    <submittedName>
        <fullName evidence="10">ABC transporter ATP-binding protein</fullName>
    </submittedName>
</protein>
<feature type="domain" description="ABC transmembrane type-1" evidence="9">
    <location>
        <begin position="17"/>
        <end position="295"/>
    </location>
</feature>
<evidence type="ECO:0000256" key="6">
    <source>
        <dbReference type="ARBA" id="ARBA00023136"/>
    </source>
</evidence>
<feature type="transmembrane region" description="Helical" evidence="7">
    <location>
        <begin position="241"/>
        <end position="262"/>
    </location>
</feature>
<feature type="domain" description="ABC transporter" evidence="8">
    <location>
        <begin position="325"/>
        <end position="555"/>
    </location>
</feature>
<dbReference type="Gene3D" id="1.20.1560.10">
    <property type="entry name" value="ABC transporter type 1, transmembrane domain"/>
    <property type="match status" value="1"/>
</dbReference>
<dbReference type="Gene3D" id="3.40.50.300">
    <property type="entry name" value="P-loop containing nucleotide triphosphate hydrolases"/>
    <property type="match status" value="1"/>
</dbReference>
<evidence type="ECO:0000313" key="11">
    <source>
        <dbReference type="Proteomes" id="UP001501231"/>
    </source>
</evidence>
<dbReference type="RefSeq" id="WP_344592244.1">
    <property type="nucleotide sequence ID" value="NZ_BAAARW010000020.1"/>
</dbReference>
<dbReference type="SMART" id="SM00382">
    <property type="entry name" value="AAA"/>
    <property type="match status" value="1"/>
</dbReference>
<evidence type="ECO:0000256" key="2">
    <source>
        <dbReference type="ARBA" id="ARBA00022692"/>
    </source>
</evidence>
<dbReference type="InterPro" id="IPR017871">
    <property type="entry name" value="ABC_transporter-like_CS"/>
</dbReference>
<dbReference type="InterPro" id="IPR039421">
    <property type="entry name" value="Type_1_exporter"/>
</dbReference>
<gene>
    <name evidence="10" type="ORF">GCM10010191_51520</name>
</gene>
<evidence type="ECO:0000259" key="8">
    <source>
        <dbReference type="PROSITE" id="PS50893"/>
    </source>
</evidence>
<dbReference type="PROSITE" id="PS50893">
    <property type="entry name" value="ABC_TRANSPORTER_2"/>
    <property type="match status" value="1"/>
</dbReference>
<keyword evidence="3" id="KW-0547">Nucleotide-binding</keyword>
<dbReference type="Proteomes" id="UP001501231">
    <property type="component" value="Unassembled WGS sequence"/>
</dbReference>
<dbReference type="InterPro" id="IPR003439">
    <property type="entry name" value="ABC_transporter-like_ATP-bd"/>
</dbReference>
<accession>A0ABN3JJH6</accession>
<dbReference type="CDD" id="cd03228">
    <property type="entry name" value="ABCC_MRP_Like"/>
    <property type="match status" value="1"/>
</dbReference>
<dbReference type="InterPro" id="IPR003593">
    <property type="entry name" value="AAA+_ATPase"/>
</dbReference>
<proteinExistence type="predicted"/>
<reference evidence="10 11" key="1">
    <citation type="journal article" date="2019" name="Int. J. Syst. Evol. Microbiol.">
        <title>The Global Catalogue of Microorganisms (GCM) 10K type strain sequencing project: providing services to taxonomists for standard genome sequencing and annotation.</title>
        <authorList>
            <consortium name="The Broad Institute Genomics Platform"/>
            <consortium name="The Broad Institute Genome Sequencing Center for Infectious Disease"/>
            <person name="Wu L."/>
            <person name="Ma J."/>
        </authorList>
    </citation>
    <scope>NUCLEOTIDE SEQUENCE [LARGE SCALE GENOMIC DNA]</scope>
    <source>
        <strain evidence="10 11">JCM 3325</strain>
    </source>
</reference>
<sequence>MDHRLLRVVCAAPAGPVALVAATALNVACTLLLPGAVGAAADSVLDGGSGGAPTLRLAVLLAGAVLGGAGIKAAEAYCTADATGRLRSLLLERVLAHGTAAERSFGAGDLSSRVVTGAPQAAKMMVVAVSGVGGLGMSIGGLIALWLIDWRLVATVSAAVPLGLVLMRLFVRRATDLSTRYQELQAEISSRMLDAQTGVRTIRGAGTWRREADRVLAPLPELAGSGRALWRAFGRMQGQGTLLVPLTGLAALAVAGQGVMAGRTTPGSMIAVAGYAPMALTILAQVPFLLRLARLRAGVRRVTDVLHVPVPLPGGRPLPPGQGELSLRGVTVLGPDGPLLHEVDLTVSAGWSLAVVGRSGAGKTTLARVAGGLITPDSGEVLLDGVPLADLEPTALRGAIAHAFERPELLGTTVADTITYGAGPLPAGRVELALARARADGFVRLLPEGTATPLRDAPLSGGEIQRLGLARALVRDARLLVLDDATSSLDSVTEAQVEAALADANARTRLVVAHRAGTAAHADLVAWIDDGRVRALGPHRELWADPRYRAQFSVPENDR</sequence>
<dbReference type="InterPro" id="IPR036640">
    <property type="entry name" value="ABC1_TM_sf"/>
</dbReference>
<keyword evidence="4 10" id="KW-0067">ATP-binding</keyword>
<evidence type="ECO:0000256" key="5">
    <source>
        <dbReference type="ARBA" id="ARBA00022989"/>
    </source>
</evidence>
<comment type="subcellular location">
    <subcellularLocation>
        <location evidence="1">Cell membrane</location>
        <topology evidence="1">Multi-pass membrane protein</topology>
    </subcellularLocation>
</comment>
<dbReference type="Pfam" id="PF00005">
    <property type="entry name" value="ABC_tran"/>
    <property type="match status" value="1"/>
</dbReference>
<evidence type="ECO:0000313" key="10">
    <source>
        <dbReference type="EMBL" id="GAA2431420.1"/>
    </source>
</evidence>
<feature type="transmembrane region" description="Helical" evidence="7">
    <location>
        <begin position="268"/>
        <end position="290"/>
    </location>
</feature>
<dbReference type="SUPFAM" id="SSF90123">
    <property type="entry name" value="ABC transporter transmembrane region"/>
    <property type="match status" value="1"/>
</dbReference>
<feature type="transmembrane region" description="Helical" evidence="7">
    <location>
        <begin position="152"/>
        <end position="171"/>
    </location>
</feature>
<evidence type="ECO:0000256" key="4">
    <source>
        <dbReference type="ARBA" id="ARBA00022840"/>
    </source>
</evidence>
<dbReference type="CDD" id="cd07346">
    <property type="entry name" value="ABC_6TM_exporters"/>
    <property type="match status" value="1"/>
</dbReference>
<dbReference type="SUPFAM" id="SSF52540">
    <property type="entry name" value="P-loop containing nucleoside triphosphate hydrolases"/>
    <property type="match status" value="1"/>
</dbReference>
<evidence type="ECO:0000256" key="1">
    <source>
        <dbReference type="ARBA" id="ARBA00004651"/>
    </source>
</evidence>
<evidence type="ECO:0000259" key="9">
    <source>
        <dbReference type="PROSITE" id="PS50929"/>
    </source>
</evidence>
<evidence type="ECO:0000256" key="7">
    <source>
        <dbReference type="SAM" id="Phobius"/>
    </source>
</evidence>
<dbReference type="PANTHER" id="PTHR43394:SF1">
    <property type="entry name" value="ATP-BINDING CASSETTE SUB-FAMILY B MEMBER 10, MITOCHONDRIAL"/>
    <property type="match status" value="1"/>
</dbReference>
<dbReference type="PROSITE" id="PS00211">
    <property type="entry name" value="ABC_TRANSPORTER_1"/>
    <property type="match status" value="1"/>
</dbReference>
<dbReference type="Pfam" id="PF00664">
    <property type="entry name" value="ABC_membrane"/>
    <property type="match status" value="1"/>
</dbReference>
<name>A0ABN3JJH6_9ACTN</name>
<evidence type="ECO:0000256" key="3">
    <source>
        <dbReference type="ARBA" id="ARBA00022741"/>
    </source>
</evidence>
<dbReference type="InterPro" id="IPR011527">
    <property type="entry name" value="ABC1_TM_dom"/>
</dbReference>